<dbReference type="VEuPathDB" id="FungiDB:PV10_01939"/>
<accession>A0A438NHB4</accession>
<evidence type="ECO:0000256" key="2">
    <source>
        <dbReference type="ARBA" id="ARBA00022857"/>
    </source>
</evidence>
<dbReference type="CDD" id="cd05233">
    <property type="entry name" value="SDR_c"/>
    <property type="match status" value="1"/>
</dbReference>
<name>A0A438NHB4_EXOME</name>
<reference evidence="4 5" key="1">
    <citation type="submission" date="2017-03" db="EMBL/GenBank/DDBJ databases">
        <title>Genomes of endolithic fungi from Antarctica.</title>
        <authorList>
            <person name="Coleine C."/>
            <person name="Masonjones S."/>
            <person name="Stajich J.E."/>
        </authorList>
    </citation>
    <scope>NUCLEOTIDE SEQUENCE [LARGE SCALE GENOMIC DNA]</scope>
    <source>
        <strain evidence="4 5">CCFEE 6314</strain>
    </source>
</reference>
<dbReference type="PANTHER" id="PTHR24321:SF8">
    <property type="entry name" value="ESTRADIOL 17-BETA-DEHYDROGENASE 8-RELATED"/>
    <property type="match status" value="1"/>
</dbReference>
<dbReference type="Gene3D" id="3.40.50.720">
    <property type="entry name" value="NAD(P)-binding Rossmann-like Domain"/>
    <property type="match status" value="1"/>
</dbReference>
<comment type="caution">
    <text evidence="4">The sequence shown here is derived from an EMBL/GenBank/DDBJ whole genome shotgun (WGS) entry which is preliminary data.</text>
</comment>
<evidence type="ECO:0000313" key="4">
    <source>
        <dbReference type="EMBL" id="RVX75132.1"/>
    </source>
</evidence>
<evidence type="ECO:0000313" key="5">
    <source>
        <dbReference type="Proteomes" id="UP000288859"/>
    </source>
</evidence>
<dbReference type="Proteomes" id="UP000288859">
    <property type="component" value="Unassembled WGS sequence"/>
</dbReference>
<organism evidence="4 5">
    <name type="scientific">Exophiala mesophila</name>
    <name type="common">Black yeast-like fungus</name>
    <dbReference type="NCBI Taxonomy" id="212818"/>
    <lineage>
        <taxon>Eukaryota</taxon>
        <taxon>Fungi</taxon>
        <taxon>Dikarya</taxon>
        <taxon>Ascomycota</taxon>
        <taxon>Pezizomycotina</taxon>
        <taxon>Eurotiomycetes</taxon>
        <taxon>Chaetothyriomycetidae</taxon>
        <taxon>Chaetothyriales</taxon>
        <taxon>Herpotrichiellaceae</taxon>
        <taxon>Exophiala</taxon>
    </lineage>
</organism>
<dbReference type="FunFam" id="3.40.50.720:FF:000084">
    <property type="entry name" value="Short-chain dehydrogenase reductase"/>
    <property type="match status" value="1"/>
</dbReference>
<dbReference type="PRINTS" id="PR00081">
    <property type="entry name" value="GDHRDH"/>
</dbReference>
<evidence type="ECO:0000256" key="3">
    <source>
        <dbReference type="ARBA" id="ARBA00023002"/>
    </source>
</evidence>
<dbReference type="EMBL" id="NAJM01000003">
    <property type="protein sequence ID" value="RVX75132.1"/>
    <property type="molecule type" value="Genomic_DNA"/>
</dbReference>
<dbReference type="SUPFAM" id="SSF51735">
    <property type="entry name" value="NAD(P)-binding Rossmann-fold domains"/>
    <property type="match status" value="1"/>
</dbReference>
<dbReference type="InterPro" id="IPR036291">
    <property type="entry name" value="NAD(P)-bd_dom_sf"/>
</dbReference>
<sequence length="252" mass="25925">MAAGNLEGKVIAITGGASGMGLATAKLLSSRGAILALADLNQAGLDEIATTIRSQGGKVVTRVTDVRNPDQVNAFIDTAVAEYGKLDGAVNMAGILGKNAYKHSVEELSLEEWELIMGVNATGTFNSLKKELQVIVDGGSIVNVGSILSIRGSANNPAYAASKHAVLGLSRSAAKSAGSRGVRVNVIAPGTTNTPMVHVLENQNLGSARSLPTPLGRKGEPEEIAAFVAFLLGDESRFITGAVYPIDGGWSA</sequence>
<dbReference type="PRINTS" id="PR00080">
    <property type="entry name" value="SDRFAMILY"/>
</dbReference>
<dbReference type="InterPro" id="IPR002347">
    <property type="entry name" value="SDR_fam"/>
</dbReference>
<dbReference type="AlphaFoldDB" id="A0A438NHB4"/>
<dbReference type="PANTHER" id="PTHR24321">
    <property type="entry name" value="DEHYDROGENASES, SHORT CHAIN"/>
    <property type="match status" value="1"/>
</dbReference>
<keyword evidence="3" id="KW-0560">Oxidoreductase</keyword>
<evidence type="ECO:0000256" key="1">
    <source>
        <dbReference type="ARBA" id="ARBA00006484"/>
    </source>
</evidence>
<dbReference type="PROSITE" id="PS00061">
    <property type="entry name" value="ADH_SHORT"/>
    <property type="match status" value="1"/>
</dbReference>
<gene>
    <name evidence="4" type="ORF">B0A52_01409</name>
</gene>
<dbReference type="GO" id="GO:0016491">
    <property type="term" value="F:oxidoreductase activity"/>
    <property type="evidence" value="ECO:0007669"/>
    <property type="project" value="UniProtKB-KW"/>
</dbReference>
<proteinExistence type="inferred from homology"/>
<protein>
    <submittedName>
        <fullName evidence="4">Uncharacterized protein</fullName>
    </submittedName>
</protein>
<keyword evidence="2" id="KW-0521">NADP</keyword>
<dbReference type="OrthoDB" id="1669814at2759"/>
<comment type="similarity">
    <text evidence="1">Belongs to the short-chain dehydrogenases/reductases (SDR) family.</text>
</comment>
<dbReference type="InterPro" id="IPR020904">
    <property type="entry name" value="Sc_DH/Rdtase_CS"/>
</dbReference>
<dbReference type="Pfam" id="PF13561">
    <property type="entry name" value="adh_short_C2"/>
    <property type="match status" value="1"/>
</dbReference>